<feature type="compositionally biased region" description="Basic and acidic residues" evidence="1">
    <location>
        <begin position="163"/>
        <end position="182"/>
    </location>
</feature>
<keyword evidence="3" id="KW-1185">Reference proteome</keyword>
<feature type="region of interest" description="Disordered" evidence="1">
    <location>
        <begin position="99"/>
        <end position="197"/>
    </location>
</feature>
<accession>A0A8S9XT19</accession>
<feature type="compositionally biased region" description="Basic and acidic residues" evidence="1">
    <location>
        <begin position="123"/>
        <end position="144"/>
    </location>
</feature>
<gene>
    <name evidence="2" type="ORF">GE061_011973</name>
</gene>
<proteinExistence type="predicted"/>
<dbReference type="Proteomes" id="UP000466442">
    <property type="component" value="Unassembled WGS sequence"/>
</dbReference>
<dbReference type="EMBL" id="WIXP02000004">
    <property type="protein sequence ID" value="KAF6211461.1"/>
    <property type="molecule type" value="Genomic_DNA"/>
</dbReference>
<evidence type="ECO:0000256" key="1">
    <source>
        <dbReference type="SAM" id="MobiDB-lite"/>
    </source>
</evidence>
<dbReference type="OrthoDB" id="10655592at2759"/>
<comment type="caution">
    <text evidence="2">The sequence shown here is derived from an EMBL/GenBank/DDBJ whole genome shotgun (WGS) entry which is preliminary data.</text>
</comment>
<evidence type="ECO:0000313" key="3">
    <source>
        <dbReference type="Proteomes" id="UP000466442"/>
    </source>
</evidence>
<dbReference type="AlphaFoldDB" id="A0A8S9XT19"/>
<sequence>MDSIRLLEMQQEVLIHQVNAQLEDSVRQLKHTAMLQHEISEKQKSAAENLFNVEKSKKLTAQLHAIDEARSDDIALSIGKDTIDRVFVKDLVDRGTSKDIAEPQFDKETSTHPKSLGINPSHDQQKTVFPEKDHQERSRDDWVDPRVSVDQGAYNSKLSIDQFKPDTDEPHTIDRIDSDISHTESIVSEQGKSSRSS</sequence>
<feature type="compositionally biased region" description="Polar residues" evidence="1">
    <location>
        <begin position="183"/>
        <end position="197"/>
    </location>
</feature>
<evidence type="ECO:0000313" key="2">
    <source>
        <dbReference type="EMBL" id="KAF6211461.1"/>
    </source>
</evidence>
<name>A0A8S9XT19_APOLU</name>
<protein>
    <submittedName>
        <fullName evidence="2">Uncharacterized protein</fullName>
    </submittedName>
</protein>
<organism evidence="2 3">
    <name type="scientific">Apolygus lucorum</name>
    <name type="common">Small green plant bug</name>
    <name type="synonym">Lygocoris lucorum</name>
    <dbReference type="NCBI Taxonomy" id="248454"/>
    <lineage>
        <taxon>Eukaryota</taxon>
        <taxon>Metazoa</taxon>
        <taxon>Ecdysozoa</taxon>
        <taxon>Arthropoda</taxon>
        <taxon>Hexapoda</taxon>
        <taxon>Insecta</taxon>
        <taxon>Pterygota</taxon>
        <taxon>Neoptera</taxon>
        <taxon>Paraneoptera</taxon>
        <taxon>Hemiptera</taxon>
        <taxon>Heteroptera</taxon>
        <taxon>Panheteroptera</taxon>
        <taxon>Cimicomorpha</taxon>
        <taxon>Miridae</taxon>
        <taxon>Mirini</taxon>
        <taxon>Apolygus</taxon>
    </lineage>
</organism>
<reference evidence="2" key="1">
    <citation type="journal article" date="2021" name="Mol. Ecol. Resour.">
        <title>Apolygus lucorum genome provides insights into omnivorousness and mesophyll feeding.</title>
        <authorList>
            <person name="Liu Y."/>
            <person name="Liu H."/>
            <person name="Wang H."/>
            <person name="Huang T."/>
            <person name="Liu B."/>
            <person name="Yang B."/>
            <person name="Yin L."/>
            <person name="Li B."/>
            <person name="Zhang Y."/>
            <person name="Zhang S."/>
            <person name="Jiang F."/>
            <person name="Zhang X."/>
            <person name="Ren Y."/>
            <person name="Wang B."/>
            <person name="Wang S."/>
            <person name="Lu Y."/>
            <person name="Wu K."/>
            <person name="Fan W."/>
            <person name="Wang G."/>
        </authorList>
    </citation>
    <scope>NUCLEOTIDE SEQUENCE</scope>
    <source>
        <strain evidence="2">12Hb</strain>
    </source>
</reference>
<feature type="compositionally biased region" description="Basic and acidic residues" evidence="1">
    <location>
        <begin position="99"/>
        <end position="111"/>
    </location>
</feature>